<keyword evidence="8" id="KW-1185">Reference proteome</keyword>
<evidence type="ECO:0000256" key="4">
    <source>
        <dbReference type="ARBA" id="ARBA00022989"/>
    </source>
</evidence>
<evidence type="ECO:0000256" key="6">
    <source>
        <dbReference type="SAM" id="Phobius"/>
    </source>
</evidence>
<reference evidence="7 8" key="1">
    <citation type="submission" date="2014-11" db="EMBL/GenBank/DDBJ databases">
        <title>Draft Genome Sequences of Paenibacillus polymyxa NRRL B-30509 and Paenibacillus terrae NRRL B-30644, Strains from a Poultry Environment that Produce Tridecaptin A and Paenicidins.</title>
        <authorList>
            <person name="van Belkum M.J."/>
            <person name="Lohans C.T."/>
            <person name="Vederas J.C."/>
        </authorList>
    </citation>
    <scope>NUCLEOTIDE SEQUENCE [LARGE SCALE GENOMIC DNA]</scope>
    <source>
        <strain evidence="7 8">NRRL B-30644</strain>
    </source>
</reference>
<dbReference type="AlphaFoldDB" id="A0A0D7WZ00"/>
<gene>
    <name evidence="7" type="ORF">QD47_17285</name>
</gene>
<organism evidence="7 8">
    <name type="scientific">Paenibacillus terrae</name>
    <dbReference type="NCBI Taxonomy" id="159743"/>
    <lineage>
        <taxon>Bacteria</taxon>
        <taxon>Bacillati</taxon>
        <taxon>Bacillota</taxon>
        <taxon>Bacilli</taxon>
        <taxon>Bacillales</taxon>
        <taxon>Paenibacillaceae</taxon>
        <taxon>Paenibacillus</taxon>
    </lineage>
</organism>
<evidence type="ECO:0000256" key="3">
    <source>
        <dbReference type="ARBA" id="ARBA00022692"/>
    </source>
</evidence>
<dbReference type="EMBL" id="JTHP01000036">
    <property type="protein sequence ID" value="KJD44385.1"/>
    <property type="molecule type" value="Genomic_DNA"/>
</dbReference>
<feature type="transmembrane region" description="Helical" evidence="6">
    <location>
        <begin position="83"/>
        <end position="101"/>
    </location>
</feature>
<comment type="caution">
    <text evidence="7">The sequence shown here is derived from an EMBL/GenBank/DDBJ whole genome shotgun (WGS) entry which is preliminary data.</text>
</comment>
<dbReference type="Proteomes" id="UP000032534">
    <property type="component" value="Unassembled WGS sequence"/>
</dbReference>
<keyword evidence="4 6" id="KW-1133">Transmembrane helix</keyword>
<evidence type="ECO:0000313" key="8">
    <source>
        <dbReference type="Proteomes" id="UP000032534"/>
    </source>
</evidence>
<keyword evidence="5 6" id="KW-0472">Membrane</keyword>
<feature type="transmembrane region" description="Helical" evidence="6">
    <location>
        <begin position="12"/>
        <end position="34"/>
    </location>
</feature>
<evidence type="ECO:0000256" key="5">
    <source>
        <dbReference type="ARBA" id="ARBA00023136"/>
    </source>
</evidence>
<dbReference type="InterPro" id="IPR003740">
    <property type="entry name" value="YitT"/>
</dbReference>
<evidence type="ECO:0000256" key="2">
    <source>
        <dbReference type="ARBA" id="ARBA00022475"/>
    </source>
</evidence>
<dbReference type="PANTHER" id="PTHR33545">
    <property type="entry name" value="UPF0750 MEMBRANE PROTEIN YITT-RELATED"/>
    <property type="match status" value="1"/>
</dbReference>
<feature type="transmembrane region" description="Helical" evidence="6">
    <location>
        <begin position="54"/>
        <end position="76"/>
    </location>
</feature>
<keyword evidence="3 6" id="KW-0812">Transmembrane</keyword>
<evidence type="ECO:0000313" key="7">
    <source>
        <dbReference type="EMBL" id="KJD44385.1"/>
    </source>
</evidence>
<protein>
    <submittedName>
        <fullName evidence="7">Membrane protein</fullName>
    </submittedName>
</protein>
<dbReference type="Pfam" id="PF02588">
    <property type="entry name" value="YitT_membrane"/>
    <property type="match status" value="1"/>
</dbReference>
<dbReference type="InterPro" id="IPR051461">
    <property type="entry name" value="UPF0750_membrane"/>
</dbReference>
<evidence type="ECO:0000256" key="1">
    <source>
        <dbReference type="ARBA" id="ARBA00004651"/>
    </source>
</evidence>
<dbReference type="RefSeq" id="WP_044647296.1">
    <property type="nucleotide sequence ID" value="NZ_JTHP01000036.1"/>
</dbReference>
<proteinExistence type="predicted"/>
<sequence>MRKTYESIVNNGALRQIAVMLLGTCILAFTYYHINAQNHLSEGGFAGLALLGHYAFGVSPAWSMLLLDIPVILLAWVLKGRRFMLLALIGAVAFSLFYAGFEKYSTLVIDLHGNLLVAALLCGVLTGLGAGIVLRFGGATGGDDILSLLISEWRGWKIGNVFIVSDIIVLGLSLLYLPVKETMFTILAVWLAGKIITWTTTFQLHRPVKKVLPAAIPAQKVVAKTVPIVHSLRQ</sequence>
<dbReference type="PANTHER" id="PTHR33545:SF10">
    <property type="entry name" value="UPF0750 MEMBRANE PROTEIN YPJC"/>
    <property type="match status" value="1"/>
</dbReference>
<feature type="transmembrane region" description="Helical" evidence="6">
    <location>
        <begin position="183"/>
        <end position="202"/>
    </location>
</feature>
<accession>A0A0D7WZ00</accession>
<comment type="subcellular location">
    <subcellularLocation>
        <location evidence="1">Cell membrane</location>
        <topology evidence="1">Multi-pass membrane protein</topology>
    </subcellularLocation>
</comment>
<dbReference type="GO" id="GO:0005886">
    <property type="term" value="C:plasma membrane"/>
    <property type="evidence" value="ECO:0007669"/>
    <property type="project" value="UniProtKB-SubCell"/>
</dbReference>
<feature type="transmembrane region" description="Helical" evidence="6">
    <location>
        <begin position="113"/>
        <end position="137"/>
    </location>
</feature>
<feature type="transmembrane region" description="Helical" evidence="6">
    <location>
        <begin position="158"/>
        <end position="177"/>
    </location>
</feature>
<dbReference type="PATRIC" id="fig|159743.3.peg.3842"/>
<name>A0A0D7WZ00_9BACL</name>
<keyword evidence="2" id="KW-1003">Cell membrane</keyword>
<dbReference type="OrthoDB" id="2865957at2"/>